<dbReference type="CDD" id="cd01744">
    <property type="entry name" value="GATase1_CPSase"/>
    <property type="match status" value="1"/>
</dbReference>
<dbReference type="PANTHER" id="PTHR43418">
    <property type="entry name" value="MULTIFUNCTIONAL TRYPTOPHAN BIOSYNTHESIS PROTEIN-RELATED"/>
    <property type="match status" value="1"/>
</dbReference>
<feature type="binding site" evidence="8">
    <location>
        <position position="233"/>
    </location>
    <ligand>
        <name>L-glutamine</name>
        <dbReference type="ChEBI" id="CHEBI:58359"/>
    </ligand>
</feature>
<dbReference type="InterPro" id="IPR002474">
    <property type="entry name" value="CarbamoylP_synth_ssu_N"/>
</dbReference>
<protein>
    <recommendedName>
        <fullName evidence="8">Carbamoyl phosphate synthase small chain</fullName>
        <ecNumber evidence="8">6.3.5.5</ecNumber>
    </recommendedName>
    <alternativeName>
        <fullName evidence="8">Carbamoyl phosphate synthetase glutamine chain</fullName>
    </alternativeName>
</protein>
<feature type="active site" description="Nucleophile" evidence="8">
    <location>
        <position position="260"/>
    </location>
</feature>
<feature type="domain" description="Carbamoyl-phosphate synthase small subunit N-terminal" evidence="9">
    <location>
        <begin position="11"/>
        <end position="140"/>
    </location>
</feature>
<dbReference type="InterPro" id="IPR029062">
    <property type="entry name" value="Class_I_gatase-like"/>
</dbReference>
<dbReference type="SUPFAM" id="SSF52317">
    <property type="entry name" value="Class I glutamine amidotransferase-like"/>
    <property type="match status" value="1"/>
</dbReference>
<feature type="binding site" evidence="8">
    <location>
        <position position="305"/>
    </location>
    <ligand>
        <name>L-glutamine</name>
        <dbReference type="ChEBI" id="CHEBI:58359"/>
    </ligand>
</feature>
<dbReference type="Gene3D" id="3.50.30.20">
    <property type="entry name" value="Carbamoyl-phosphate synthase small subunit, N-terminal domain"/>
    <property type="match status" value="1"/>
</dbReference>
<keyword evidence="8" id="KW-0028">Amino-acid biosynthesis</keyword>
<dbReference type="GO" id="GO:0004088">
    <property type="term" value="F:carbamoyl-phosphate synthase (glutamine-hydrolyzing) activity"/>
    <property type="evidence" value="ECO:0007669"/>
    <property type="project" value="UniProtKB-UniRule"/>
</dbReference>
<dbReference type="PRINTS" id="PR00096">
    <property type="entry name" value="GATASE"/>
</dbReference>
<feature type="binding site" evidence="8">
    <location>
        <position position="264"/>
    </location>
    <ligand>
        <name>L-glutamine</name>
        <dbReference type="ChEBI" id="CHEBI:58359"/>
    </ligand>
</feature>
<dbReference type="GO" id="GO:0006207">
    <property type="term" value="P:'de novo' pyrimidine nucleobase biosynthetic process"/>
    <property type="evidence" value="ECO:0007669"/>
    <property type="project" value="InterPro"/>
</dbReference>
<evidence type="ECO:0000256" key="4">
    <source>
        <dbReference type="ARBA" id="ARBA00022741"/>
    </source>
</evidence>
<dbReference type="InterPro" id="IPR050472">
    <property type="entry name" value="Anth_synth/Amidotransfase"/>
</dbReference>
<evidence type="ECO:0000259" key="9">
    <source>
        <dbReference type="SMART" id="SM01097"/>
    </source>
</evidence>
<keyword evidence="8" id="KW-0665">Pyrimidine biosynthesis</keyword>
<dbReference type="NCBIfam" id="NF009475">
    <property type="entry name" value="PRK12838.1"/>
    <property type="match status" value="1"/>
</dbReference>
<comment type="function">
    <text evidence="8">Small subunit of the glutamine-dependent carbamoyl phosphate synthetase (CPSase). CPSase catalyzes the formation of carbamoyl phosphate from the ammonia moiety of glutamine, carbonate, and phosphate donated by ATP, constituting the first step of 2 biosynthetic pathways, one leading to arginine and/or urea and the other to pyrimidine nucleotides. The small subunit (glutamine amidotransferase) binds and cleaves glutamine to supply the large subunit with the substrate ammonia.</text>
</comment>
<comment type="similarity">
    <text evidence="2 8">Belongs to the CarA family.</text>
</comment>
<accession>A0A9D2GVA2</accession>
<organism evidence="10 11">
    <name type="scientific">Candidatus Mucispirillum faecigallinarum</name>
    <dbReference type="NCBI Taxonomy" id="2838699"/>
    <lineage>
        <taxon>Bacteria</taxon>
        <taxon>Pseudomonadati</taxon>
        <taxon>Deferribacterota</taxon>
        <taxon>Deferribacteres</taxon>
        <taxon>Deferribacterales</taxon>
        <taxon>Mucispirillaceae</taxon>
        <taxon>Mucispirillum</taxon>
    </lineage>
</organism>
<dbReference type="GO" id="GO:0005524">
    <property type="term" value="F:ATP binding"/>
    <property type="evidence" value="ECO:0007669"/>
    <property type="project" value="UniProtKB-UniRule"/>
</dbReference>
<dbReference type="InterPro" id="IPR036480">
    <property type="entry name" value="CarbP_synth_ssu_N_sf"/>
</dbReference>
<dbReference type="InterPro" id="IPR035686">
    <property type="entry name" value="CPSase_GATase1"/>
</dbReference>
<dbReference type="SMART" id="SM01097">
    <property type="entry name" value="CPSase_sm_chain"/>
    <property type="match status" value="1"/>
</dbReference>
<feature type="binding site" evidence="8">
    <location>
        <position position="261"/>
    </location>
    <ligand>
        <name>L-glutamine</name>
        <dbReference type="ChEBI" id="CHEBI:58359"/>
    </ligand>
</feature>
<dbReference type="HAMAP" id="MF_01209">
    <property type="entry name" value="CPSase_S_chain"/>
    <property type="match status" value="1"/>
</dbReference>
<comment type="pathway">
    <text evidence="8">Pyrimidine metabolism; UMP biosynthesis via de novo pathway; (S)-dihydroorotate from bicarbonate: step 1/3.</text>
</comment>
<name>A0A9D2GVA2_9BACT</name>
<dbReference type="PRINTS" id="PR00099">
    <property type="entry name" value="CPSGATASE"/>
</dbReference>
<dbReference type="NCBIfam" id="TIGR01368">
    <property type="entry name" value="CPSaseIIsmall"/>
    <property type="match status" value="1"/>
</dbReference>
<dbReference type="Gene3D" id="3.40.50.880">
    <property type="match status" value="1"/>
</dbReference>
<feature type="active site" evidence="8">
    <location>
        <position position="344"/>
    </location>
</feature>
<dbReference type="SUPFAM" id="SSF52021">
    <property type="entry name" value="Carbamoyl phosphate synthetase, small subunit N-terminal domain"/>
    <property type="match status" value="1"/>
</dbReference>
<evidence type="ECO:0000256" key="2">
    <source>
        <dbReference type="ARBA" id="ARBA00007800"/>
    </source>
</evidence>
<proteinExistence type="inferred from homology"/>
<keyword evidence="5 8" id="KW-0067">ATP-binding</keyword>
<comment type="subunit">
    <text evidence="8">Composed of two chains; the small (or glutamine) chain promotes the hydrolysis of glutamine to ammonia, which is used by the large (or ammonia) chain to synthesize carbamoyl phosphate. Tetramer of heterodimers (alpha,beta)4.</text>
</comment>
<dbReference type="AlphaFoldDB" id="A0A9D2GVA2"/>
<evidence type="ECO:0000256" key="8">
    <source>
        <dbReference type="HAMAP-Rule" id="MF_01209"/>
    </source>
</evidence>
<dbReference type="PRINTS" id="PR00097">
    <property type="entry name" value="ANTSNTHASEII"/>
</dbReference>
<dbReference type="EMBL" id="DXAQ01000104">
    <property type="protein sequence ID" value="HIZ89606.1"/>
    <property type="molecule type" value="Genomic_DNA"/>
</dbReference>
<keyword evidence="8" id="KW-0055">Arginine biosynthesis</keyword>
<comment type="caution">
    <text evidence="8">Lacks conserved residue(s) required for the propagation of feature annotation.</text>
</comment>
<feature type="binding site" evidence="8">
    <location>
        <position position="302"/>
    </location>
    <ligand>
        <name>L-glutamine</name>
        <dbReference type="ChEBI" id="CHEBI:58359"/>
    </ligand>
</feature>
<dbReference type="InterPro" id="IPR017926">
    <property type="entry name" value="GATASE"/>
</dbReference>
<keyword evidence="6 8" id="KW-0315">Glutamine amidotransferase</keyword>
<reference evidence="10" key="2">
    <citation type="submission" date="2021-04" db="EMBL/GenBank/DDBJ databases">
        <authorList>
            <person name="Gilroy R."/>
        </authorList>
    </citation>
    <scope>NUCLEOTIDE SEQUENCE</scope>
    <source>
        <strain evidence="10">ChiW4-1371</strain>
    </source>
</reference>
<feature type="active site" evidence="8">
    <location>
        <position position="346"/>
    </location>
</feature>
<comment type="catalytic activity">
    <reaction evidence="7 8">
        <text>hydrogencarbonate + L-glutamine + 2 ATP + H2O = carbamoyl phosphate + L-glutamate + 2 ADP + phosphate + 2 H(+)</text>
        <dbReference type="Rhea" id="RHEA:18633"/>
        <dbReference type="ChEBI" id="CHEBI:15377"/>
        <dbReference type="ChEBI" id="CHEBI:15378"/>
        <dbReference type="ChEBI" id="CHEBI:17544"/>
        <dbReference type="ChEBI" id="CHEBI:29985"/>
        <dbReference type="ChEBI" id="CHEBI:30616"/>
        <dbReference type="ChEBI" id="CHEBI:43474"/>
        <dbReference type="ChEBI" id="CHEBI:58228"/>
        <dbReference type="ChEBI" id="CHEBI:58359"/>
        <dbReference type="ChEBI" id="CHEBI:456216"/>
        <dbReference type="EC" id="6.3.5.5"/>
    </reaction>
</comment>
<feature type="region of interest" description="CPSase" evidence="8">
    <location>
        <begin position="1"/>
        <end position="184"/>
    </location>
</feature>
<comment type="catalytic activity">
    <reaction evidence="8">
        <text>L-glutamine + H2O = L-glutamate + NH4(+)</text>
        <dbReference type="Rhea" id="RHEA:15889"/>
        <dbReference type="ChEBI" id="CHEBI:15377"/>
        <dbReference type="ChEBI" id="CHEBI:28938"/>
        <dbReference type="ChEBI" id="CHEBI:29985"/>
        <dbReference type="ChEBI" id="CHEBI:58359"/>
    </reaction>
</comment>
<evidence type="ECO:0000313" key="10">
    <source>
        <dbReference type="EMBL" id="HIZ89606.1"/>
    </source>
</evidence>
<dbReference type="Pfam" id="PF00988">
    <property type="entry name" value="CPSase_sm_chain"/>
    <property type="match status" value="1"/>
</dbReference>
<feature type="binding site" evidence="8">
    <location>
        <position position="55"/>
    </location>
    <ligand>
        <name>L-glutamine</name>
        <dbReference type="ChEBI" id="CHEBI:58359"/>
    </ligand>
</feature>
<comment type="pathway">
    <text evidence="1 8">Amino-acid biosynthesis; L-arginine biosynthesis; carbamoyl phosphate from bicarbonate: step 1/1.</text>
</comment>
<dbReference type="Pfam" id="PF00117">
    <property type="entry name" value="GATase"/>
    <property type="match status" value="1"/>
</dbReference>
<dbReference type="Proteomes" id="UP000824176">
    <property type="component" value="Unassembled WGS sequence"/>
</dbReference>
<reference evidence="10" key="1">
    <citation type="journal article" date="2021" name="PeerJ">
        <title>Extensive microbial diversity within the chicken gut microbiome revealed by metagenomics and culture.</title>
        <authorList>
            <person name="Gilroy R."/>
            <person name="Ravi A."/>
            <person name="Getino M."/>
            <person name="Pursley I."/>
            <person name="Horton D.L."/>
            <person name="Alikhan N.F."/>
            <person name="Baker D."/>
            <person name="Gharbi K."/>
            <person name="Hall N."/>
            <person name="Watson M."/>
            <person name="Adriaenssens E.M."/>
            <person name="Foster-Nyarko E."/>
            <person name="Jarju S."/>
            <person name="Secka A."/>
            <person name="Antonio M."/>
            <person name="Oren A."/>
            <person name="Chaudhuri R.R."/>
            <person name="La Ragione R."/>
            <person name="Hildebrand F."/>
            <person name="Pallen M.J."/>
        </authorList>
    </citation>
    <scope>NUCLEOTIDE SEQUENCE</scope>
    <source>
        <strain evidence="10">ChiW4-1371</strain>
    </source>
</reference>
<comment type="caution">
    <text evidence="10">The sequence shown here is derived from an EMBL/GenBank/DDBJ whole genome shotgun (WGS) entry which is preliminary data.</text>
</comment>
<dbReference type="PANTHER" id="PTHR43418:SF7">
    <property type="entry name" value="CARBAMOYL-PHOSPHATE SYNTHASE SMALL CHAIN"/>
    <property type="match status" value="1"/>
</dbReference>
<dbReference type="InterPro" id="IPR006274">
    <property type="entry name" value="CarbamoylP_synth_ssu"/>
</dbReference>
<dbReference type="EC" id="6.3.5.5" evidence="8"/>
<dbReference type="GO" id="GO:0044205">
    <property type="term" value="P:'de novo' UMP biosynthetic process"/>
    <property type="evidence" value="ECO:0007669"/>
    <property type="project" value="UniProtKB-UniRule"/>
</dbReference>
<gene>
    <name evidence="8 10" type="primary">carA</name>
    <name evidence="10" type="ORF">H9804_06650</name>
</gene>
<evidence type="ECO:0000256" key="3">
    <source>
        <dbReference type="ARBA" id="ARBA00022598"/>
    </source>
</evidence>
<sequence>MSFNWKEKRLKNAFLALENGEVFKGYSFGAPVDKLGETVFNTGMSGYEGIISDPSYAGQFVSLTAPEIGNYGIDLNFLESRTLFLNGLIVCDINEPSNFSSQISLQDMLKKHNIPAIAGIDVRRLTLMIREQGSMKGYMHCSSENISIDEAVAKAKAWEGLDNQDYASRVTAGEVFKWNEEGKYKVVAYDFGIKYNILRSLAAHDMQVTVVPAGYDPAKVMEMKPNGVFLSNGPADPSSLHYAIDAAKYFTGKIPLMGICLGHQIMGISAGCACYKLKFGHHGLNHPVKNLLTNQVEITSQNHNYALDMKNIPSCLEVTHINMNDNTLEGIRHKTEPFFSVQYHPEAAPGPNDSLYLFETFRKMMER</sequence>
<evidence type="ECO:0000256" key="6">
    <source>
        <dbReference type="ARBA" id="ARBA00022962"/>
    </source>
</evidence>
<keyword evidence="3 8" id="KW-0436">Ligase</keyword>
<evidence type="ECO:0000313" key="11">
    <source>
        <dbReference type="Proteomes" id="UP000824176"/>
    </source>
</evidence>
<evidence type="ECO:0000256" key="1">
    <source>
        <dbReference type="ARBA" id="ARBA00005077"/>
    </source>
</evidence>
<evidence type="ECO:0000256" key="5">
    <source>
        <dbReference type="ARBA" id="ARBA00022840"/>
    </source>
</evidence>
<keyword evidence="4 8" id="KW-0547">Nucleotide-binding</keyword>
<evidence type="ECO:0000256" key="7">
    <source>
        <dbReference type="ARBA" id="ARBA00048816"/>
    </source>
</evidence>
<dbReference type="GO" id="GO:0006526">
    <property type="term" value="P:L-arginine biosynthetic process"/>
    <property type="evidence" value="ECO:0007669"/>
    <property type="project" value="UniProtKB-UniRule"/>
</dbReference>
<dbReference type="PROSITE" id="PS51273">
    <property type="entry name" value="GATASE_TYPE_1"/>
    <property type="match status" value="1"/>
</dbReference>
<dbReference type="GO" id="GO:0006541">
    <property type="term" value="P:glutamine metabolic process"/>
    <property type="evidence" value="ECO:0007669"/>
    <property type="project" value="InterPro"/>
</dbReference>